<evidence type="ECO:0000256" key="1">
    <source>
        <dbReference type="SAM" id="MobiDB-lite"/>
    </source>
</evidence>
<protein>
    <submittedName>
        <fullName evidence="2">Uncharacterized protein</fullName>
    </submittedName>
</protein>
<feature type="region of interest" description="Disordered" evidence="1">
    <location>
        <begin position="130"/>
        <end position="161"/>
    </location>
</feature>
<dbReference type="RefSeq" id="WP_252801979.1">
    <property type="nucleotide sequence ID" value="NZ_BAAABM010000047.1"/>
</dbReference>
<evidence type="ECO:0000313" key="2">
    <source>
        <dbReference type="EMBL" id="GAA0355467.1"/>
    </source>
</evidence>
<comment type="caution">
    <text evidence="2">The sequence shown here is derived from an EMBL/GenBank/DDBJ whole genome shotgun (WGS) entry which is preliminary data.</text>
</comment>
<feature type="compositionally biased region" description="Polar residues" evidence="1">
    <location>
        <begin position="137"/>
        <end position="161"/>
    </location>
</feature>
<name>A0ABN0X588_9ACTN</name>
<sequence length="161" mass="17401">MPPVNANSAPRKTYNDWPGIDDPGRLRVDTSKIRAVAKRLEAHLEDLLNASEHLKLPDLRAFGTWDAALGFQPSVQAGHHALAEQHSRILHALLGEIHKLHQAANVHDANEANLARRIAALDKRLNVAPGGSVISHDPSTTSAPPDSQSPVANSLNPDGRR</sequence>
<keyword evidence="3" id="KW-1185">Reference proteome</keyword>
<feature type="region of interest" description="Disordered" evidence="1">
    <location>
        <begin position="1"/>
        <end position="20"/>
    </location>
</feature>
<proteinExistence type="predicted"/>
<organism evidence="2 3">
    <name type="scientific">Actinoallomurus spadix</name>
    <dbReference type="NCBI Taxonomy" id="79912"/>
    <lineage>
        <taxon>Bacteria</taxon>
        <taxon>Bacillati</taxon>
        <taxon>Actinomycetota</taxon>
        <taxon>Actinomycetes</taxon>
        <taxon>Streptosporangiales</taxon>
        <taxon>Thermomonosporaceae</taxon>
        <taxon>Actinoallomurus</taxon>
    </lineage>
</organism>
<dbReference type="Proteomes" id="UP001501822">
    <property type="component" value="Unassembled WGS sequence"/>
</dbReference>
<evidence type="ECO:0000313" key="3">
    <source>
        <dbReference type="Proteomes" id="UP001501822"/>
    </source>
</evidence>
<feature type="compositionally biased region" description="Polar residues" evidence="1">
    <location>
        <begin position="1"/>
        <end position="10"/>
    </location>
</feature>
<dbReference type="EMBL" id="BAAABM010000047">
    <property type="protein sequence ID" value="GAA0355467.1"/>
    <property type="molecule type" value="Genomic_DNA"/>
</dbReference>
<gene>
    <name evidence="2" type="ORF">GCM10010151_51350</name>
</gene>
<accession>A0ABN0X588</accession>
<reference evidence="2 3" key="1">
    <citation type="journal article" date="2019" name="Int. J. Syst. Evol. Microbiol.">
        <title>The Global Catalogue of Microorganisms (GCM) 10K type strain sequencing project: providing services to taxonomists for standard genome sequencing and annotation.</title>
        <authorList>
            <consortium name="The Broad Institute Genomics Platform"/>
            <consortium name="The Broad Institute Genome Sequencing Center for Infectious Disease"/>
            <person name="Wu L."/>
            <person name="Ma J."/>
        </authorList>
    </citation>
    <scope>NUCLEOTIDE SEQUENCE [LARGE SCALE GENOMIC DNA]</scope>
    <source>
        <strain evidence="2 3">JCM 3146</strain>
    </source>
</reference>